<proteinExistence type="predicted"/>
<name>A0A4C1ZH41_EUMVA</name>
<dbReference type="EMBL" id="BGZK01001782">
    <property type="protein sequence ID" value="GBP86239.1"/>
    <property type="molecule type" value="Genomic_DNA"/>
</dbReference>
<reference evidence="1 2" key="1">
    <citation type="journal article" date="2019" name="Commun. Biol.">
        <title>The bagworm genome reveals a unique fibroin gene that provides high tensile strength.</title>
        <authorList>
            <person name="Kono N."/>
            <person name="Nakamura H."/>
            <person name="Ohtoshi R."/>
            <person name="Tomita M."/>
            <person name="Numata K."/>
            <person name="Arakawa K."/>
        </authorList>
    </citation>
    <scope>NUCLEOTIDE SEQUENCE [LARGE SCALE GENOMIC DNA]</scope>
</reference>
<comment type="caution">
    <text evidence="1">The sequence shown here is derived from an EMBL/GenBank/DDBJ whole genome shotgun (WGS) entry which is preliminary data.</text>
</comment>
<organism evidence="1 2">
    <name type="scientific">Eumeta variegata</name>
    <name type="common">Bagworm moth</name>
    <name type="synonym">Eumeta japonica</name>
    <dbReference type="NCBI Taxonomy" id="151549"/>
    <lineage>
        <taxon>Eukaryota</taxon>
        <taxon>Metazoa</taxon>
        <taxon>Ecdysozoa</taxon>
        <taxon>Arthropoda</taxon>
        <taxon>Hexapoda</taxon>
        <taxon>Insecta</taxon>
        <taxon>Pterygota</taxon>
        <taxon>Neoptera</taxon>
        <taxon>Endopterygota</taxon>
        <taxon>Lepidoptera</taxon>
        <taxon>Glossata</taxon>
        <taxon>Ditrysia</taxon>
        <taxon>Tineoidea</taxon>
        <taxon>Psychidae</taxon>
        <taxon>Oiketicinae</taxon>
        <taxon>Eumeta</taxon>
    </lineage>
</organism>
<dbReference type="AlphaFoldDB" id="A0A4C1ZH41"/>
<gene>
    <name evidence="1" type="ORF">EVAR_57360_1</name>
</gene>
<dbReference type="Proteomes" id="UP000299102">
    <property type="component" value="Unassembled WGS sequence"/>
</dbReference>
<sequence length="123" mass="14230">MLLNVSANRSESNVLMNSAHRQADTGQKVVVLHWTVRVRDGLQALWHKNTSIHLSCIADEEETRNHIASATYDSAHTRPRVSGVRTDELAHSQQKSFPYKKQSWQPNFPLWTAYRKIRTSRMF</sequence>
<accession>A0A4C1ZH41</accession>
<keyword evidence="2" id="KW-1185">Reference proteome</keyword>
<evidence type="ECO:0000313" key="2">
    <source>
        <dbReference type="Proteomes" id="UP000299102"/>
    </source>
</evidence>
<protein>
    <submittedName>
        <fullName evidence="1">Uncharacterized protein</fullName>
    </submittedName>
</protein>
<evidence type="ECO:0000313" key="1">
    <source>
        <dbReference type="EMBL" id="GBP86239.1"/>
    </source>
</evidence>